<evidence type="ECO:0000259" key="13">
    <source>
        <dbReference type="PROSITE" id="PS50110"/>
    </source>
</evidence>
<dbReference type="Gene3D" id="3.40.50.2300">
    <property type="match status" value="1"/>
</dbReference>
<dbReference type="InterPro" id="IPR036097">
    <property type="entry name" value="HisK_dim/P_sf"/>
</dbReference>
<dbReference type="RefSeq" id="WP_193995861.1">
    <property type="nucleotide sequence ID" value="NZ_JADEXP010000351.1"/>
</dbReference>
<dbReference type="SUPFAM" id="SSF47384">
    <property type="entry name" value="Homodimeric domain of signal transducing histidine kinase"/>
    <property type="match status" value="1"/>
</dbReference>
<dbReference type="PANTHER" id="PTHR43047:SF63">
    <property type="entry name" value="HISTIDINE KINASE"/>
    <property type="match status" value="1"/>
</dbReference>
<comment type="caution">
    <text evidence="14">The sequence shown here is derived from an EMBL/GenBank/DDBJ whole genome shotgun (WGS) entry which is preliminary data.</text>
</comment>
<dbReference type="SMART" id="SM00387">
    <property type="entry name" value="HATPase_c"/>
    <property type="match status" value="1"/>
</dbReference>
<evidence type="ECO:0000256" key="8">
    <source>
        <dbReference type="ARBA" id="ARBA00074306"/>
    </source>
</evidence>
<feature type="region of interest" description="Disordered" evidence="10">
    <location>
        <begin position="167"/>
        <end position="188"/>
    </location>
</feature>
<comment type="similarity">
    <text evidence="2">In the N-terminal section; belongs to the phytochrome family.</text>
</comment>
<name>A0A928ZYX3_LEPEC</name>
<dbReference type="PROSITE" id="PS50046">
    <property type="entry name" value="PHYTOCHROME_2"/>
    <property type="match status" value="1"/>
</dbReference>
<dbReference type="CDD" id="cd00082">
    <property type="entry name" value="HisKA"/>
    <property type="match status" value="1"/>
</dbReference>
<dbReference type="EMBL" id="JADEXP010000351">
    <property type="protein sequence ID" value="MBE9069976.1"/>
    <property type="molecule type" value="Genomic_DNA"/>
</dbReference>
<dbReference type="PROSITE" id="PS50109">
    <property type="entry name" value="HIS_KIN"/>
    <property type="match status" value="1"/>
</dbReference>
<feature type="region of interest" description="Disordered" evidence="10">
    <location>
        <begin position="625"/>
        <end position="647"/>
    </location>
</feature>
<dbReference type="CDD" id="cd17546">
    <property type="entry name" value="REC_hyHK_CKI1_RcsC-like"/>
    <property type="match status" value="1"/>
</dbReference>
<dbReference type="AlphaFoldDB" id="A0A928ZYX3"/>
<evidence type="ECO:0000259" key="11">
    <source>
        <dbReference type="PROSITE" id="PS50046"/>
    </source>
</evidence>
<dbReference type="EC" id="2.7.13.3" evidence="3"/>
<dbReference type="Gene3D" id="3.30.450.40">
    <property type="match status" value="1"/>
</dbReference>
<evidence type="ECO:0000256" key="3">
    <source>
        <dbReference type="ARBA" id="ARBA00012438"/>
    </source>
</evidence>
<dbReference type="SUPFAM" id="SSF54631">
    <property type="entry name" value="CBS-domain pair"/>
    <property type="match status" value="1"/>
</dbReference>
<dbReference type="GO" id="GO:0000155">
    <property type="term" value="F:phosphorelay sensor kinase activity"/>
    <property type="evidence" value="ECO:0007669"/>
    <property type="project" value="InterPro"/>
</dbReference>
<dbReference type="SUPFAM" id="SSF55781">
    <property type="entry name" value="GAF domain-like"/>
    <property type="match status" value="1"/>
</dbReference>
<sequence>MSATILKLRSAITRSPKLITPQTLVAEAIAHMGNPHEPCQVPQADLNTYRVDFVTRELHDEIRSRYLVVVDHPKILGVLTASDLLACRYPDNDPIDHTISHCALQSFATLAESALTNLHTPLNLLRQHQLRPIVMLDEHGQIAGLLSYEEVHAVALASQVQPSGSPASSTFIAKAEPQPPPSPNPSIATQRNQVMNKIIAQVHSSLDVQTVLDTAVTELRAVLECDRIITYQLRSDLTGKVIAESVDHPSRSVLHSEVSDPCVTPEWLEPYRQGKVRIVNDIHETEMTICHQQMLVGFGIRSKMMVPIVVEGEIWGLLLASEQEVSRQWQPAEIELVRQLGVQVAIAIQQAHLVEQLHQQLTQREQAQQLLTQRNQQLAISNIELARATRLKDEFLANMSHELRTPLNAILGMTESLIEQLFGPLNEQQIKSLNTIENSGNHLLALIDDILDLAKVEAGALSLERAPTQLGPLCRSSLAFVKQLAHQKRIQLTEQRTGDSIPDLMLDERRIRQVLINLLTNAVKFTPEGGHVTLTISLTKSTAATDEYWLKFTVEDTGIGIEANQLNRLFQPFVQVDTALNRQYTGTGLGLALVKRIVELHGGEVSATSQLDVGSCFTVELPCTSGDSQSGAPETQRPGSRAPQSPPAVKPLILLAEDNEDNIDVIQGYLAAKGYPVIIAKNGQEAIALAQAQTPDLILMDIQMPGMDGIEAMIKIRQNETLQYTPIIALTALAMKGDLERCLAAGANDYLAKPVKLKQLVATMQSLLASD</sequence>
<evidence type="ECO:0000259" key="12">
    <source>
        <dbReference type="PROSITE" id="PS50109"/>
    </source>
</evidence>
<protein>
    <recommendedName>
        <fullName evidence="8">Circadian input-output histidine kinase CikA</fullName>
        <ecNumber evidence="3">2.7.13.3</ecNumber>
    </recommendedName>
</protein>
<dbReference type="Gene3D" id="1.10.287.130">
    <property type="match status" value="1"/>
</dbReference>
<dbReference type="FunFam" id="1.10.287.130:FF:000145">
    <property type="entry name" value="Sensory transduction histidine kinase"/>
    <property type="match status" value="1"/>
</dbReference>
<evidence type="ECO:0000256" key="1">
    <source>
        <dbReference type="ARBA" id="ARBA00000085"/>
    </source>
</evidence>
<dbReference type="Pfam" id="PF01590">
    <property type="entry name" value="GAF"/>
    <property type="match status" value="1"/>
</dbReference>
<dbReference type="PRINTS" id="PR00344">
    <property type="entry name" value="BCTRLSENSOR"/>
</dbReference>
<dbReference type="Proteomes" id="UP000615026">
    <property type="component" value="Unassembled WGS sequence"/>
</dbReference>
<dbReference type="InterPro" id="IPR005467">
    <property type="entry name" value="His_kinase_dom"/>
</dbReference>
<proteinExistence type="inferred from homology"/>
<dbReference type="InterPro" id="IPR004358">
    <property type="entry name" value="Sig_transdc_His_kin-like_C"/>
</dbReference>
<dbReference type="InterPro" id="IPR016132">
    <property type="entry name" value="Phyto_chromo_attachment"/>
</dbReference>
<feature type="domain" description="Phytochrome chromophore attachment site" evidence="11">
    <location>
        <begin position="207"/>
        <end position="343"/>
    </location>
</feature>
<dbReference type="GO" id="GO:0005886">
    <property type="term" value="C:plasma membrane"/>
    <property type="evidence" value="ECO:0007669"/>
    <property type="project" value="TreeGrafter"/>
</dbReference>
<dbReference type="PANTHER" id="PTHR43047">
    <property type="entry name" value="TWO-COMPONENT HISTIDINE PROTEIN KINASE"/>
    <property type="match status" value="1"/>
</dbReference>
<dbReference type="CDD" id="cd16922">
    <property type="entry name" value="HATPase_EvgS-ArcB-TorS-like"/>
    <property type="match status" value="1"/>
</dbReference>
<feature type="domain" description="Histidine kinase" evidence="12">
    <location>
        <begin position="398"/>
        <end position="625"/>
    </location>
</feature>
<dbReference type="GO" id="GO:0009927">
    <property type="term" value="F:histidine phosphotransfer kinase activity"/>
    <property type="evidence" value="ECO:0007669"/>
    <property type="project" value="TreeGrafter"/>
</dbReference>
<dbReference type="InterPro" id="IPR029016">
    <property type="entry name" value="GAF-like_dom_sf"/>
</dbReference>
<evidence type="ECO:0000256" key="6">
    <source>
        <dbReference type="ARBA" id="ARBA00022777"/>
    </source>
</evidence>
<dbReference type="Pfam" id="PF00512">
    <property type="entry name" value="HisKA"/>
    <property type="match status" value="1"/>
</dbReference>
<dbReference type="FunFam" id="3.30.565.10:FF:000010">
    <property type="entry name" value="Sensor histidine kinase RcsC"/>
    <property type="match status" value="1"/>
</dbReference>
<keyword evidence="5" id="KW-0808">Transferase</keyword>
<gene>
    <name evidence="14" type="ORF">IQ260_25375</name>
</gene>
<evidence type="ECO:0000313" key="15">
    <source>
        <dbReference type="Proteomes" id="UP000615026"/>
    </source>
</evidence>
<evidence type="ECO:0000256" key="4">
    <source>
        <dbReference type="ARBA" id="ARBA00022553"/>
    </source>
</evidence>
<reference evidence="14" key="1">
    <citation type="submission" date="2020-10" db="EMBL/GenBank/DDBJ databases">
        <authorList>
            <person name="Castelo-Branco R."/>
            <person name="Eusebio N."/>
            <person name="Adriana R."/>
            <person name="Vieira A."/>
            <person name="Brugerolle De Fraissinette N."/>
            <person name="Rezende De Castro R."/>
            <person name="Schneider M.P."/>
            <person name="Vasconcelos V."/>
            <person name="Leao P.N."/>
        </authorList>
    </citation>
    <scope>NUCLEOTIDE SEQUENCE</scope>
    <source>
        <strain evidence="14">LEGE 11479</strain>
    </source>
</reference>
<dbReference type="Pfam" id="PF00072">
    <property type="entry name" value="Response_reg"/>
    <property type="match status" value="1"/>
</dbReference>
<comment type="catalytic activity">
    <reaction evidence="1">
        <text>ATP + protein L-histidine = ADP + protein N-phospho-L-histidine.</text>
        <dbReference type="EC" id="2.7.13.3"/>
    </reaction>
</comment>
<evidence type="ECO:0000256" key="10">
    <source>
        <dbReference type="SAM" id="MobiDB-lite"/>
    </source>
</evidence>
<keyword evidence="7" id="KW-0902">Two-component regulatory system</keyword>
<dbReference type="SUPFAM" id="SSF52172">
    <property type="entry name" value="CheY-like"/>
    <property type="match status" value="1"/>
</dbReference>
<dbReference type="PROSITE" id="PS50110">
    <property type="entry name" value="RESPONSE_REGULATORY"/>
    <property type="match status" value="1"/>
</dbReference>
<dbReference type="InterPro" id="IPR046342">
    <property type="entry name" value="CBS_dom_sf"/>
</dbReference>
<keyword evidence="15" id="KW-1185">Reference proteome</keyword>
<dbReference type="SMART" id="SM00448">
    <property type="entry name" value="REC"/>
    <property type="match status" value="1"/>
</dbReference>
<evidence type="ECO:0000256" key="9">
    <source>
        <dbReference type="PROSITE-ProRule" id="PRU00169"/>
    </source>
</evidence>
<organism evidence="14 15">
    <name type="scientific">Leptolyngbya cf. ectocarpi LEGE 11479</name>
    <dbReference type="NCBI Taxonomy" id="1828722"/>
    <lineage>
        <taxon>Bacteria</taxon>
        <taxon>Bacillati</taxon>
        <taxon>Cyanobacteriota</taxon>
        <taxon>Cyanophyceae</taxon>
        <taxon>Leptolyngbyales</taxon>
        <taxon>Leptolyngbyaceae</taxon>
        <taxon>Leptolyngbya group</taxon>
        <taxon>Leptolyngbya</taxon>
    </lineage>
</organism>
<dbReference type="SMART" id="SM00388">
    <property type="entry name" value="HisKA"/>
    <property type="match status" value="1"/>
</dbReference>
<dbReference type="InterPro" id="IPR036890">
    <property type="entry name" value="HATPase_C_sf"/>
</dbReference>
<evidence type="ECO:0000256" key="5">
    <source>
        <dbReference type="ARBA" id="ARBA00022679"/>
    </source>
</evidence>
<feature type="domain" description="Response regulatory" evidence="13">
    <location>
        <begin position="652"/>
        <end position="768"/>
    </location>
</feature>
<dbReference type="InterPro" id="IPR003661">
    <property type="entry name" value="HisK_dim/P_dom"/>
</dbReference>
<keyword evidence="6" id="KW-0418">Kinase</keyword>
<dbReference type="SUPFAM" id="SSF55874">
    <property type="entry name" value="ATPase domain of HSP90 chaperone/DNA topoisomerase II/histidine kinase"/>
    <property type="match status" value="1"/>
</dbReference>
<evidence type="ECO:0000313" key="14">
    <source>
        <dbReference type="EMBL" id="MBE9069976.1"/>
    </source>
</evidence>
<keyword evidence="4 9" id="KW-0597">Phosphoprotein</keyword>
<feature type="modified residue" description="4-aspartylphosphate" evidence="9">
    <location>
        <position position="701"/>
    </location>
</feature>
<dbReference type="InterPro" id="IPR003018">
    <property type="entry name" value="GAF"/>
</dbReference>
<evidence type="ECO:0000256" key="2">
    <source>
        <dbReference type="ARBA" id="ARBA00006402"/>
    </source>
</evidence>
<evidence type="ECO:0000256" key="7">
    <source>
        <dbReference type="ARBA" id="ARBA00023012"/>
    </source>
</evidence>
<dbReference type="Pfam" id="PF02518">
    <property type="entry name" value="HATPase_c"/>
    <property type="match status" value="1"/>
</dbReference>
<dbReference type="InterPro" id="IPR003594">
    <property type="entry name" value="HATPase_dom"/>
</dbReference>
<dbReference type="SMART" id="SM00065">
    <property type="entry name" value="GAF"/>
    <property type="match status" value="1"/>
</dbReference>
<dbReference type="Gene3D" id="3.30.565.10">
    <property type="entry name" value="Histidine kinase-like ATPase, C-terminal domain"/>
    <property type="match status" value="1"/>
</dbReference>
<dbReference type="InterPro" id="IPR001789">
    <property type="entry name" value="Sig_transdc_resp-reg_receiver"/>
</dbReference>
<accession>A0A928ZYX3</accession>
<dbReference type="InterPro" id="IPR011006">
    <property type="entry name" value="CheY-like_superfamily"/>
</dbReference>
<dbReference type="Gene3D" id="3.10.580.10">
    <property type="entry name" value="CBS-domain"/>
    <property type="match status" value="1"/>
</dbReference>